<comment type="similarity">
    <text evidence="1">In the C-terminal section; belongs to the class-I pyridoxal-phosphate-dependent aminotransferase family.</text>
</comment>
<proteinExistence type="inferred from homology"/>
<dbReference type="Gene3D" id="3.40.640.10">
    <property type="entry name" value="Type I PLP-dependent aspartate aminotransferase-like (Major domain)"/>
    <property type="match status" value="1"/>
</dbReference>
<dbReference type="GO" id="GO:0003677">
    <property type="term" value="F:DNA binding"/>
    <property type="evidence" value="ECO:0007669"/>
    <property type="project" value="UniProtKB-KW"/>
</dbReference>
<evidence type="ECO:0000313" key="9">
    <source>
        <dbReference type="EMBL" id="WAK64411.1"/>
    </source>
</evidence>
<keyword evidence="3" id="KW-0663">Pyridoxal phosphate</keyword>
<dbReference type="InterPro" id="IPR015421">
    <property type="entry name" value="PyrdxlP-dep_Trfase_major"/>
</dbReference>
<keyword evidence="6" id="KW-0804">Transcription</keyword>
<reference evidence="9" key="1">
    <citation type="submission" date="2022-11" db="EMBL/GenBank/DDBJ databases">
        <title>Streptococcus macedonicus and Acinetobacter baumannii: co-inhabitants of the cheese production environment.</title>
        <authorList>
            <person name="Johnson J."/>
        </authorList>
    </citation>
    <scope>NUCLEOTIDE SEQUENCE</scope>
    <source>
        <strain evidence="9">E37</strain>
    </source>
</reference>
<keyword evidence="2 9" id="KW-0032">Aminotransferase</keyword>
<keyword evidence="5" id="KW-0238">DNA-binding</keyword>
<protein>
    <submittedName>
        <fullName evidence="9">PLP-dependent aminotransferase family protein</fullName>
    </submittedName>
</protein>
<dbReference type="SUPFAM" id="SSF46785">
    <property type="entry name" value="Winged helix' DNA-binding domain"/>
    <property type="match status" value="1"/>
</dbReference>
<dbReference type="GO" id="GO:0008483">
    <property type="term" value="F:transaminase activity"/>
    <property type="evidence" value="ECO:0007669"/>
    <property type="project" value="UniProtKB-KW"/>
</dbReference>
<evidence type="ECO:0000256" key="5">
    <source>
        <dbReference type="ARBA" id="ARBA00023125"/>
    </source>
</evidence>
<reference evidence="8" key="5">
    <citation type="submission" date="2024-05" db="EMBL/GenBank/DDBJ databases">
        <title>Streptococcus macedonicus and Acinetobacter baumannii: co-inhabitants of the cheese production environment.</title>
        <authorList>
            <person name="Johnson J."/>
            <person name="Curtin C."/>
            <person name="Waite-Cusic J."/>
        </authorList>
    </citation>
    <scope>NUCLEOTIDE SEQUENCE</scope>
    <source>
        <strain evidence="8">E28</strain>
    </source>
</reference>
<dbReference type="EMBL" id="CP113440">
    <property type="protein sequence ID" value="WAK64411.1"/>
    <property type="molecule type" value="Genomic_DNA"/>
</dbReference>
<feature type="domain" description="HTH gntR-type" evidence="7">
    <location>
        <begin position="12"/>
        <end position="80"/>
    </location>
</feature>
<dbReference type="GO" id="GO:0003700">
    <property type="term" value="F:DNA-binding transcription factor activity"/>
    <property type="evidence" value="ECO:0007669"/>
    <property type="project" value="InterPro"/>
</dbReference>
<dbReference type="Proteomes" id="UP001209889">
    <property type="component" value="Unassembled WGS sequence"/>
</dbReference>
<reference evidence="11" key="4">
    <citation type="submission" date="2023-07" db="EMBL/GenBank/DDBJ databases">
        <title>Streptococcus macedonicus and Acinetobacter baumannii: co-inhabitants of the cheese production environment.</title>
        <authorList>
            <person name="Johnson J."/>
            <person name="Curtin C."/>
            <person name="Waite-Cusic J."/>
        </authorList>
    </citation>
    <scope>NUCLEOTIDE SEQUENCE [LARGE SCALE GENOMIC DNA]</scope>
    <source>
        <strain evidence="11">E28</strain>
    </source>
</reference>
<dbReference type="InterPro" id="IPR004839">
    <property type="entry name" value="Aminotransferase_I/II_large"/>
</dbReference>
<dbReference type="InterPro" id="IPR036390">
    <property type="entry name" value="WH_DNA-bd_sf"/>
</dbReference>
<keyword evidence="2 9" id="KW-0808">Transferase</keyword>
<dbReference type="GO" id="GO:0030170">
    <property type="term" value="F:pyridoxal phosphate binding"/>
    <property type="evidence" value="ECO:0007669"/>
    <property type="project" value="InterPro"/>
</dbReference>
<dbReference type="PROSITE" id="PS50949">
    <property type="entry name" value="HTH_GNTR"/>
    <property type="match status" value="1"/>
</dbReference>
<dbReference type="InterPro" id="IPR051446">
    <property type="entry name" value="HTH_trans_reg/aminotransferase"/>
</dbReference>
<dbReference type="Proteomes" id="UP001156410">
    <property type="component" value="Chromosome"/>
</dbReference>
<dbReference type="EMBL" id="JAPHJC010000012">
    <property type="protein sequence ID" value="MCW8677763.1"/>
    <property type="molecule type" value="Genomic_DNA"/>
</dbReference>
<dbReference type="PANTHER" id="PTHR46577:SF1">
    <property type="entry name" value="HTH-TYPE TRANSCRIPTIONAL REGULATORY PROTEIN GABR"/>
    <property type="match status" value="1"/>
</dbReference>
<reference evidence="9" key="3">
    <citation type="submission" date="2022-11" db="EMBL/GenBank/DDBJ databases">
        <authorList>
            <person name="Johnson J.D."/>
        </authorList>
    </citation>
    <scope>NUCLEOTIDE SEQUENCE</scope>
    <source>
        <strain evidence="8">E28</strain>
        <strain evidence="9">E37</strain>
    </source>
</reference>
<dbReference type="SMART" id="SM00345">
    <property type="entry name" value="HTH_GNTR"/>
    <property type="match status" value="1"/>
</dbReference>
<dbReference type="Pfam" id="PF00155">
    <property type="entry name" value="Aminotran_1_2"/>
    <property type="match status" value="1"/>
</dbReference>
<evidence type="ECO:0000313" key="11">
    <source>
        <dbReference type="Proteomes" id="UP001209889"/>
    </source>
</evidence>
<name>A0AA47FEE9_STRMC</name>
<dbReference type="CDD" id="cd00609">
    <property type="entry name" value="AAT_like"/>
    <property type="match status" value="1"/>
</dbReference>
<dbReference type="SUPFAM" id="SSF53383">
    <property type="entry name" value="PLP-dependent transferases"/>
    <property type="match status" value="1"/>
</dbReference>
<evidence type="ECO:0000259" key="7">
    <source>
        <dbReference type="PROSITE" id="PS50949"/>
    </source>
</evidence>
<evidence type="ECO:0000256" key="2">
    <source>
        <dbReference type="ARBA" id="ARBA00022576"/>
    </source>
</evidence>
<dbReference type="PANTHER" id="PTHR46577">
    <property type="entry name" value="HTH-TYPE TRANSCRIPTIONAL REGULATORY PROTEIN GABR"/>
    <property type="match status" value="1"/>
</dbReference>
<dbReference type="InterPro" id="IPR036388">
    <property type="entry name" value="WH-like_DNA-bd_sf"/>
</dbReference>
<evidence type="ECO:0000256" key="3">
    <source>
        <dbReference type="ARBA" id="ARBA00022898"/>
    </source>
</evidence>
<dbReference type="InterPro" id="IPR000524">
    <property type="entry name" value="Tscrpt_reg_HTH_GntR"/>
</dbReference>
<keyword evidence="11" id="KW-1185">Reference proteome</keyword>
<dbReference type="CDD" id="cd07377">
    <property type="entry name" value="WHTH_GntR"/>
    <property type="match status" value="1"/>
</dbReference>
<keyword evidence="4" id="KW-0805">Transcription regulation</keyword>
<evidence type="ECO:0000313" key="8">
    <source>
        <dbReference type="EMBL" id="MCW8677763.1"/>
    </source>
</evidence>
<dbReference type="Gene3D" id="1.10.10.10">
    <property type="entry name" value="Winged helix-like DNA-binding domain superfamily/Winged helix DNA-binding domain"/>
    <property type="match status" value="1"/>
</dbReference>
<dbReference type="RefSeq" id="WP_265643953.1">
    <property type="nucleotide sequence ID" value="NZ_CP113440.1"/>
</dbReference>
<dbReference type="InterPro" id="IPR015424">
    <property type="entry name" value="PyrdxlP-dep_Trfase"/>
</dbReference>
<sequence>MLTYTLDNHGKIPLYEQLYRAIKIDITNGTLKANDKLPSKRSLAKHLGISIVTVETSYQQLKAEGYIYSQTKKGFFVANIKPYRPPVKKTVRLVSTPTSMPGETKPTLNLSNNQTNSETFPFATWSKLVRQVLNNCQNELVTPSPSKGVPLLRQTIVNHLNDYRGMAVDPKQIIIGAGTECLYTLLIQLLGLDKTVALEEPSYPKITEIYRQFNINLIYIPMENDGLDTAQLKKSTADIVHLSPSHQFPTGAILYISKRYELLSWASQGDRYIIEDDYDSEFRFQGLPIPSLQEIDSSGKVIYINTFSKSLASTLQISYLILPPQLLDTFEEKLSFYNNTVSNLEQYTLAYFIQEGYFEKHLNRMRLFYQKKRDELIHRLMTSPLNKRISIHEQESGLHFILHIQSDRSEQTICQLAKKHGLQMTPLSRYYRCQNIHSDKDFIINYANITSPDIDKIINIFFANYYLIISKTTFFPNITKDTIDKVQVFL</sequence>
<dbReference type="AlphaFoldDB" id="A0AA47FEE9"/>
<reference evidence="11" key="2">
    <citation type="submission" date="2022-11" db="EMBL/GenBank/DDBJ databases">
        <title>Streptococcus macedonicus and Acinetobacter baumannii: co-inhabitants of the cheese production environment.</title>
        <authorList>
            <person name="Johnson J."/>
            <person name="Curtin C."/>
            <person name="Waite-Cusic J."/>
        </authorList>
    </citation>
    <scope>NUCLEOTIDE SEQUENCE [LARGE SCALE GENOMIC DNA]</scope>
    <source>
        <strain evidence="11">E28</strain>
    </source>
</reference>
<dbReference type="Pfam" id="PF00392">
    <property type="entry name" value="GntR"/>
    <property type="match status" value="1"/>
</dbReference>
<evidence type="ECO:0000256" key="1">
    <source>
        <dbReference type="ARBA" id="ARBA00005384"/>
    </source>
</evidence>
<evidence type="ECO:0000256" key="6">
    <source>
        <dbReference type="ARBA" id="ARBA00023163"/>
    </source>
</evidence>
<evidence type="ECO:0000256" key="4">
    <source>
        <dbReference type="ARBA" id="ARBA00023015"/>
    </source>
</evidence>
<accession>A0AA47FEE9</accession>
<evidence type="ECO:0000313" key="10">
    <source>
        <dbReference type="Proteomes" id="UP001156410"/>
    </source>
</evidence>
<gene>
    <name evidence="9" type="ORF">OQG81_06245</name>
    <name evidence="8" type="ORF">OQH01_04325</name>
</gene>
<organism evidence="9 10">
    <name type="scientific">Streptococcus macedonicus</name>
    <name type="common">Streptococcus gallolyticus macedonicus</name>
    <dbReference type="NCBI Taxonomy" id="59310"/>
    <lineage>
        <taxon>Bacteria</taxon>
        <taxon>Bacillati</taxon>
        <taxon>Bacillota</taxon>
        <taxon>Bacilli</taxon>
        <taxon>Lactobacillales</taxon>
        <taxon>Streptococcaceae</taxon>
        <taxon>Streptococcus</taxon>
    </lineage>
</organism>